<accession>K0IFX2</accession>
<evidence type="ECO:0000313" key="10">
    <source>
        <dbReference type="EMBL" id="AFU60291.1"/>
    </source>
</evidence>
<dbReference type="EMBL" id="CP002408">
    <property type="protein sequence ID" value="AFU60291.1"/>
    <property type="molecule type" value="Genomic_DNA"/>
</dbReference>
<keyword evidence="3" id="KW-0813">Transport</keyword>
<dbReference type="PANTHER" id="PTHR32024:SF2">
    <property type="entry name" value="TRK SYSTEM POTASSIUM UPTAKE PROTEIN TRKG-RELATED"/>
    <property type="match status" value="1"/>
</dbReference>
<dbReference type="PATRIC" id="fig|1237085.11.peg.3369"/>
<dbReference type="HOGENOM" id="CLU_1297524_0_0_2"/>
<keyword evidence="7" id="KW-0406">Ion transport</keyword>
<reference evidence="10 11" key="1">
    <citation type="journal article" date="2012" name="Environ. Microbiol.">
        <title>The genome of the ammonia-oxidizing Candidatus Nitrososphaera gargensis: insights into metabolic versatility and environmental adaptations.</title>
        <authorList>
            <person name="Spang A."/>
            <person name="Poehlein A."/>
            <person name="Offre P."/>
            <person name="Zumbragel S."/>
            <person name="Haider S."/>
            <person name="Rychlik N."/>
            <person name="Nowka B."/>
            <person name="Schmeisser C."/>
            <person name="Lebedeva E.V."/>
            <person name="Rattei T."/>
            <person name="Bohm C."/>
            <person name="Schmid M."/>
            <person name="Galushko A."/>
            <person name="Hatzenpichler R."/>
            <person name="Weinmaier T."/>
            <person name="Daniel R."/>
            <person name="Schleper C."/>
            <person name="Spieck E."/>
            <person name="Streit W."/>
            <person name="Wagner M."/>
        </authorList>
    </citation>
    <scope>NUCLEOTIDE SEQUENCE [LARGE SCALE GENOMIC DNA]</scope>
    <source>
        <strain evidence="11">Ga9.2</strain>
    </source>
</reference>
<keyword evidence="5 9" id="KW-0812">Transmembrane</keyword>
<organism evidence="10 11">
    <name type="scientific">Nitrososphaera gargensis (strain Ga9.2)</name>
    <dbReference type="NCBI Taxonomy" id="1237085"/>
    <lineage>
        <taxon>Archaea</taxon>
        <taxon>Nitrososphaerota</taxon>
        <taxon>Nitrososphaeria</taxon>
        <taxon>Nitrososphaerales</taxon>
        <taxon>Nitrososphaeraceae</taxon>
        <taxon>Nitrososphaera</taxon>
    </lineage>
</organism>
<feature type="transmembrane region" description="Helical" evidence="9">
    <location>
        <begin position="161"/>
        <end position="184"/>
    </location>
</feature>
<dbReference type="GO" id="GO:0030001">
    <property type="term" value="P:metal ion transport"/>
    <property type="evidence" value="ECO:0007669"/>
    <property type="project" value="UniProtKB-ARBA"/>
</dbReference>
<dbReference type="OrthoDB" id="111943at2157"/>
<comment type="similarity">
    <text evidence="2">Belongs to the TrkH potassium transport family.</text>
</comment>
<evidence type="ECO:0000256" key="9">
    <source>
        <dbReference type="SAM" id="Phobius"/>
    </source>
</evidence>
<gene>
    <name evidence="10" type="ordered locus">Ngar_c33760</name>
</gene>
<evidence type="ECO:0000256" key="7">
    <source>
        <dbReference type="ARBA" id="ARBA00023065"/>
    </source>
</evidence>
<evidence type="ECO:0000313" key="11">
    <source>
        <dbReference type="Proteomes" id="UP000008037"/>
    </source>
</evidence>
<sequence length="212" mass="23970">MAGLSFTGFFLMAYGEKGQMNLRQASIFIVTSFVVMSLFGSLPYIYLTRLGRTLMAICSVNSLFESASGFTTTGLSMITQPENLPQSFNFYRAYTQWVDGLSFIYLVMIFFPEEKLSAWKSVLGGGMLQFKEFLVTLVCIFSVYTVVLVFLLLLTGQIADIYAVSAVFATITGGGFFAYLRFYFAGQHWFPRSHQRRHDTLRAPLRLPLLHL</sequence>
<evidence type="ECO:0000256" key="5">
    <source>
        <dbReference type="ARBA" id="ARBA00022692"/>
    </source>
</evidence>
<feature type="transmembrane region" description="Helical" evidence="9">
    <location>
        <begin position="94"/>
        <end position="112"/>
    </location>
</feature>
<feature type="transmembrane region" description="Helical" evidence="9">
    <location>
        <begin position="25"/>
        <end position="47"/>
    </location>
</feature>
<dbReference type="KEGG" id="nga:Ngar_c33760"/>
<evidence type="ECO:0000256" key="1">
    <source>
        <dbReference type="ARBA" id="ARBA00004651"/>
    </source>
</evidence>
<evidence type="ECO:0000256" key="4">
    <source>
        <dbReference type="ARBA" id="ARBA00022475"/>
    </source>
</evidence>
<keyword evidence="11" id="KW-1185">Reference proteome</keyword>
<dbReference type="Proteomes" id="UP000008037">
    <property type="component" value="Chromosome"/>
</dbReference>
<evidence type="ECO:0000256" key="6">
    <source>
        <dbReference type="ARBA" id="ARBA00022989"/>
    </source>
</evidence>
<dbReference type="Pfam" id="PF02386">
    <property type="entry name" value="TrkH"/>
    <property type="match status" value="1"/>
</dbReference>
<dbReference type="GO" id="GO:0008324">
    <property type="term" value="F:monoatomic cation transmembrane transporter activity"/>
    <property type="evidence" value="ECO:0007669"/>
    <property type="project" value="InterPro"/>
</dbReference>
<comment type="subcellular location">
    <subcellularLocation>
        <location evidence="1">Cell membrane</location>
        <topology evidence="1">Multi-pass membrane protein</topology>
    </subcellularLocation>
</comment>
<dbReference type="STRING" id="1237085.Ngar_c33760"/>
<dbReference type="InterPro" id="IPR003445">
    <property type="entry name" value="Cat_transpt"/>
</dbReference>
<evidence type="ECO:0000256" key="8">
    <source>
        <dbReference type="ARBA" id="ARBA00023136"/>
    </source>
</evidence>
<evidence type="ECO:0000256" key="2">
    <source>
        <dbReference type="ARBA" id="ARBA00009137"/>
    </source>
</evidence>
<dbReference type="BioCyc" id="CNIT1237085:G1324-3377-MONOMER"/>
<dbReference type="RefSeq" id="WP_015020825.1">
    <property type="nucleotide sequence ID" value="NC_018719.1"/>
</dbReference>
<keyword evidence="6 9" id="KW-1133">Transmembrane helix</keyword>
<dbReference type="AlphaFoldDB" id="K0IFX2"/>
<name>K0IFX2_NITGG</name>
<dbReference type="InParanoid" id="K0IFX2"/>
<evidence type="ECO:0000256" key="3">
    <source>
        <dbReference type="ARBA" id="ARBA00022448"/>
    </source>
</evidence>
<protein>
    <submittedName>
        <fullName evidence="10">K+ transporter family protein</fullName>
    </submittedName>
</protein>
<feature type="transmembrane region" description="Helical" evidence="9">
    <location>
        <begin position="133"/>
        <end position="155"/>
    </location>
</feature>
<dbReference type="GO" id="GO:0005886">
    <property type="term" value="C:plasma membrane"/>
    <property type="evidence" value="ECO:0007669"/>
    <property type="project" value="UniProtKB-SubCell"/>
</dbReference>
<keyword evidence="8 9" id="KW-0472">Membrane</keyword>
<dbReference type="PANTHER" id="PTHR32024">
    <property type="entry name" value="TRK SYSTEM POTASSIUM UPTAKE PROTEIN TRKG-RELATED"/>
    <property type="match status" value="1"/>
</dbReference>
<dbReference type="GeneID" id="13796762"/>
<proteinExistence type="inferred from homology"/>
<keyword evidence="4" id="KW-1003">Cell membrane</keyword>